<organism evidence="3 4">
    <name type="scientific">Arcticibacter pallidicorallinus</name>
    <dbReference type="NCBI Taxonomy" id="1259464"/>
    <lineage>
        <taxon>Bacteria</taxon>
        <taxon>Pseudomonadati</taxon>
        <taxon>Bacteroidota</taxon>
        <taxon>Sphingobacteriia</taxon>
        <taxon>Sphingobacteriales</taxon>
        <taxon>Sphingobacteriaceae</taxon>
        <taxon>Arcticibacter</taxon>
    </lineage>
</organism>
<comment type="caution">
    <text evidence="3">The sequence shown here is derived from an EMBL/GenBank/DDBJ whole genome shotgun (WGS) entry which is preliminary data.</text>
</comment>
<evidence type="ECO:0000313" key="3">
    <source>
        <dbReference type="EMBL" id="PRY54472.1"/>
    </source>
</evidence>
<feature type="transmembrane region" description="Helical" evidence="1">
    <location>
        <begin position="39"/>
        <end position="59"/>
    </location>
</feature>
<feature type="domain" description="YutG/PgpA" evidence="2">
    <location>
        <begin position="5"/>
        <end position="142"/>
    </location>
</feature>
<evidence type="ECO:0000313" key="4">
    <source>
        <dbReference type="Proteomes" id="UP000238034"/>
    </source>
</evidence>
<reference evidence="3 4" key="1">
    <citation type="submission" date="2018-03" db="EMBL/GenBank/DDBJ databases">
        <title>Genomic Encyclopedia of Type Strains, Phase III (KMG-III): the genomes of soil and plant-associated and newly described type strains.</title>
        <authorList>
            <person name="Whitman W."/>
        </authorList>
    </citation>
    <scope>NUCLEOTIDE SEQUENCE [LARGE SCALE GENOMIC DNA]</scope>
    <source>
        <strain evidence="3 4">CGMCC 1.9313</strain>
    </source>
</reference>
<evidence type="ECO:0000259" key="2">
    <source>
        <dbReference type="Pfam" id="PF04608"/>
    </source>
</evidence>
<feature type="transmembrane region" description="Helical" evidence="1">
    <location>
        <begin position="124"/>
        <end position="147"/>
    </location>
</feature>
<protein>
    <submittedName>
        <fullName evidence="3">Phosphatidylglycerophosphatase A</fullName>
    </submittedName>
</protein>
<dbReference type="EMBL" id="PVTH01000002">
    <property type="protein sequence ID" value="PRY54472.1"/>
    <property type="molecule type" value="Genomic_DNA"/>
</dbReference>
<dbReference type="InterPro" id="IPR036681">
    <property type="entry name" value="PgpA-like_sf"/>
</dbReference>
<dbReference type="Pfam" id="PF04608">
    <property type="entry name" value="PgpA"/>
    <property type="match status" value="1"/>
</dbReference>
<dbReference type="PANTHER" id="PTHR36305:SF1">
    <property type="entry name" value="PHOSPHATIDYLGLYCEROPHOSPHATASE A"/>
    <property type="match status" value="1"/>
</dbReference>
<keyword evidence="1" id="KW-0812">Transmembrane</keyword>
<dbReference type="InterPro" id="IPR026037">
    <property type="entry name" value="PgpA"/>
</dbReference>
<proteinExistence type="predicted"/>
<dbReference type="RefSeq" id="WP_106291694.1">
    <property type="nucleotide sequence ID" value="NZ_PVTH01000002.1"/>
</dbReference>
<dbReference type="CDD" id="cd06971">
    <property type="entry name" value="PgpA"/>
    <property type="match status" value="1"/>
</dbReference>
<feature type="transmembrane region" description="Helical" evidence="1">
    <location>
        <begin position="12"/>
        <end position="33"/>
    </location>
</feature>
<name>A0A2T0U9B8_9SPHI</name>
<dbReference type="PIRSF" id="PIRSF006162">
    <property type="entry name" value="PgpA"/>
    <property type="match status" value="1"/>
</dbReference>
<evidence type="ECO:0000256" key="1">
    <source>
        <dbReference type="SAM" id="Phobius"/>
    </source>
</evidence>
<dbReference type="SUPFAM" id="SSF101307">
    <property type="entry name" value="YutG-like"/>
    <property type="match status" value="1"/>
</dbReference>
<accession>A0A2T0U9B8</accession>
<gene>
    <name evidence="3" type="ORF">B0I27_102239</name>
</gene>
<dbReference type="GO" id="GO:0006629">
    <property type="term" value="P:lipid metabolic process"/>
    <property type="evidence" value="ECO:0007669"/>
    <property type="project" value="InterPro"/>
</dbReference>
<keyword evidence="1" id="KW-1133">Transmembrane helix</keyword>
<dbReference type="GO" id="GO:0008962">
    <property type="term" value="F:phosphatidylglycerophosphatase activity"/>
    <property type="evidence" value="ECO:0007669"/>
    <property type="project" value="InterPro"/>
</dbReference>
<feature type="transmembrane region" description="Helical" evidence="1">
    <location>
        <begin position="80"/>
        <end position="104"/>
    </location>
</feature>
<keyword evidence="1" id="KW-0472">Membrane</keyword>
<dbReference type="OrthoDB" id="9804091at2"/>
<dbReference type="InterPro" id="IPR007686">
    <property type="entry name" value="YutG/PgpA"/>
</dbReference>
<dbReference type="AlphaFoldDB" id="A0A2T0U9B8"/>
<sequence length="148" mass="16072">MHKLISTSLGIGYIKGGGTIASAFCCVCLYYTQACGINSPWISILVALAIFGIGVYSAGKVERHWGKDSYKVVIDEIAGMYITMMFVPVTVTTLVAGFILFRLFDISKPFYIRKLEKLPGGVGVMMDDVLAGIYANISLQLAIFVSLL</sequence>
<keyword evidence="4" id="KW-1185">Reference proteome</keyword>
<dbReference type="Gene3D" id="1.10.3760.10">
    <property type="entry name" value="PgpA-like"/>
    <property type="match status" value="1"/>
</dbReference>
<dbReference type="Proteomes" id="UP000238034">
    <property type="component" value="Unassembled WGS sequence"/>
</dbReference>
<dbReference type="PANTHER" id="PTHR36305">
    <property type="entry name" value="PHOSPHATIDYLGLYCEROPHOSPHATASE A"/>
    <property type="match status" value="1"/>
</dbReference>